<feature type="transmembrane region" description="Helical" evidence="1">
    <location>
        <begin position="147"/>
        <end position="166"/>
    </location>
</feature>
<dbReference type="VEuPathDB" id="CryptoDB:Vbra_14857"/>
<accession>A0A0G4FBT0</accession>
<proteinExistence type="predicted"/>
<dbReference type="InParanoid" id="A0A0G4FBT0"/>
<dbReference type="Proteomes" id="UP000041254">
    <property type="component" value="Unassembled WGS sequence"/>
</dbReference>
<keyword evidence="1" id="KW-1133">Transmembrane helix</keyword>
<gene>
    <name evidence="2" type="ORF">Vbra_14857</name>
</gene>
<dbReference type="AlphaFoldDB" id="A0A0G4FBT0"/>
<organism evidence="2 3">
    <name type="scientific">Vitrella brassicaformis (strain CCMP3155)</name>
    <dbReference type="NCBI Taxonomy" id="1169540"/>
    <lineage>
        <taxon>Eukaryota</taxon>
        <taxon>Sar</taxon>
        <taxon>Alveolata</taxon>
        <taxon>Colpodellida</taxon>
        <taxon>Vitrellaceae</taxon>
        <taxon>Vitrella</taxon>
    </lineage>
</organism>
<keyword evidence="3" id="KW-1185">Reference proteome</keyword>
<keyword evidence="1" id="KW-0472">Membrane</keyword>
<reference evidence="2 3" key="1">
    <citation type="submission" date="2014-11" db="EMBL/GenBank/DDBJ databases">
        <authorList>
            <person name="Zhu J."/>
            <person name="Qi W."/>
            <person name="Song R."/>
        </authorList>
    </citation>
    <scope>NUCLEOTIDE SEQUENCE [LARGE SCALE GENOMIC DNA]</scope>
</reference>
<keyword evidence="1" id="KW-0812">Transmembrane</keyword>
<feature type="transmembrane region" description="Helical" evidence="1">
    <location>
        <begin position="79"/>
        <end position="99"/>
    </location>
</feature>
<dbReference type="PhylomeDB" id="A0A0G4FBT0"/>
<evidence type="ECO:0000313" key="2">
    <source>
        <dbReference type="EMBL" id="CEM10070.1"/>
    </source>
</evidence>
<sequence>MPYLVLPPWRPASQPTAERGPREVAAGPLRRATRATLAREAQPKIERFCRIDFYVSLLLHHVWFLVPFLFLAGLIPRSVWAWACLTWAFFFPASVAFLTRLSAAFGVVSPLLDDAKRRAVLTHLICAVSVIAWAHYLVWTLPLVWDLATWLGLLCLIPLVANTVFITESQLTSSILLARWSSSSVGRDEGKKLLAAFRTVV</sequence>
<feature type="transmembrane region" description="Helical" evidence="1">
    <location>
        <begin position="120"/>
        <end position="141"/>
    </location>
</feature>
<dbReference type="EMBL" id="CDMY01000400">
    <property type="protein sequence ID" value="CEM10070.1"/>
    <property type="molecule type" value="Genomic_DNA"/>
</dbReference>
<evidence type="ECO:0000313" key="3">
    <source>
        <dbReference type="Proteomes" id="UP000041254"/>
    </source>
</evidence>
<protein>
    <submittedName>
        <fullName evidence="2">Uncharacterized protein</fullName>
    </submittedName>
</protein>
<name>A0A0G4FBT0_VITBC</name>
<feature type="transmembrane region" description="Helical" evidence="1">
    <location>
        <begin position="53"/>
        <end position="73"/>
    </location>
</feature>
<evidence type="ECO:0000256" key="1">
    <source>
        <dbReference type="SAM" id="Phobius"/>
    </source>
</evidence>